<name>A0AB34JPY7_PRYPA</name>
<protein>
    <submittedName>
        <fullName evidence="2">Uncharacterized protein</fullName>
    </submittedName>
</protein>
<dbReference type="InterPro" id="IPR035441">
    <property type="entry name" value="TFIIS/LEDGF_dom_sf"/>
</dbReference>
<sequence length="955" mass="102423">MSCLPQAISQKPPAASGSDAQPPKPLAVGELLFAPPRARGSPALGDFELGLVLFVEPSNIDCHILWMTQGDRAVMMRKAAPRSVLRSIAQEKWWRLGHATLGTPARLESFSEDELGCFSREDAEELVRAAAPHLPENAPLKRQRQARSFGDTVVQKVERPAKQKKLAAVAASSAAMAPGGADVSAGQRDFALHEHSGRVSPPQSNAVVVANTPAERAASMAHSSAEKDAHRVPIEGVSPTAGREEAAAVRRTPAESAASKADSSAEKDAHRVATEGVSPTAGREEAAAVADSSAEKDAHRVPIEGVSPTVGGAAHRKKAAAVRRTPAESAASKADSSDEENAHRVATEGVSATERGSSPRKKAAAVRRTPAESAASKADSSDEEDAHRVRTEGAPSTERGSPPSNNQTAPAEGAAADADSSDDVIGEEPSHIRLSDEEWLPEDKRKVTLAKASDEERHHGSSKASQSPGKPRSVIPVVAPAAAATSPTAGLHASAATGEKPRKRKAPHELPRGDAPRLAAAPAPSAASASAPTDAASPHRVNKQTFVQILRQEHFDDAEQARRRRHMPKGGGGACRPVHRRVLWQVQQWVKIMRRCTEPAEQTSLLKPFLKKFDTATYKSLVGASGGLELLKRWLELAIDQSPQAGSSVQLIKDVLELVTRLPLSFDRLKQTDLGPLLPKLEAHGDEEVVRLALAVKRAILKVAHAEIRLDLPVAGDPAPFAFIEGASGEHATTAASPRVPPASQPIGKKASKPVRQKPSELVDWIIAKAPQLPAIHRPSVATSIPTASPVAPASHATALVEEAAAWPTAALSLEPTVVFTEDDPSLADEVWRKLRAPVRIIRELTTEYLRARPQLLVLIDRGKIPRICEYKDWNWLELKHNPRAVIVDKFYILRCLEEGKFLPLLKEEQYFPSGGIVLVDALTCNANEQMVQSVACELRRLSDARSIWQVAYRK</sequence>
<evidence type="ECO:0000256" key="1">
    <source>
        <dbReference type="SAM" id="MobiDB-lite"/>
    </source>
</evidence>
<dbReference type="EMBL" id="JBGBPQ010000005">
    <property type="protein sequence ID" value="KAL1524144.1"/>
    <property type="molecule type" value="Genomic_DNA"/>
</dbReference>
<dbReference type="Gene3D" id="1.20.930.10">
    <property type="entry name" value="Conserved domain common to transcription factors TFIIS, elongin A, CRSP70"/>
    <property type="match status" value="1"/>
</dbReference>
<feature type="region of interest" description="Disordered" evidence="1">
    <location>
        <begin position="1"/>
        <end position="22"/>
    </location>
</feature>
<accession>A0AB34JPY7</accession>
<keyword evidence="3" id="KW-1185">Reference proteome</keyword>
<evidence type="ECO:0000313" key="2">
    <source>
        <dbReference type="EMBL" id="KAL1524144.1"/>
    </source>
</evidence>
<feature type="compositionally biased region" description="Basic and acidic residues" evidence="1">
    <location>
        <begin position="224"/>
        <end position="233"/>
    </location>
</feature>
<feature type="compositionally biased region" description="Low complexity" evidence="1">
    <location>
        <begin position="473"/>
        <end position="489"/>
    </location>
</feature>
<feature type="region of interest" description="Disordered" evidence="1">
    <location>
        <begin position="215"/>
        <end position="539"/>
    </location>
</feature>
<dbReference type="AlphaFoldDB" id="A0AB34JPY7"/>
<feature type="compositionally biased region" description="Basic and acidic residues" evidence="1">
    <location>
        <begin position="263"/>
        <end position="273"/>
    </location>
</feature>
<dbReference type="SUPFAM" id="SSF47676">
    <property type="entry name" value="Conserved domain common to transcription factors TFIIS, elongin A, CRSP70"/>
    <property type="match status" value="1"/>
</dbReference>
<evidence type="ECO:0000313" key="3">
    <source>
        <dbReference type="Proteomes" id="UP001515480"/>
    </source>
</evidence>
<feature type="compositionally biased region" description="Basic and acidic residues" evidence="1">
    <location>
        <begin position="428"/>
        <end position="459"/>
    </location>
</feature>
<feature type="region of interest" description="Disordered" evidence="1">
    <location>
        <begin position="732"/>
        <end position="754"/>
    </location>
</feature>
<organism evidence="2 3">
    <name type="scientific">Prymnesium parvum</name>
    <name type="common">Toxic golden alga</name>
    <dbReference type="NCBI Taxonomy" id="97485"/>
    <lineage>
        <taxon>Eukaryota</taxon>
        <taxon>Haptista</taxon>
        <taxon>Haptophyta</taxon>
        <taxon>Prymnesiophyceae</taxon>
        <taxon>Prymnesiales</taxon>
        <taxon>Prymnesiaceae</taxon>
        <taxon>Prymnesium</taxon>
    </lineage>
</organism>
<comment type="caution">
    <text evidence="2">The sequence shown here is derived from an EMBL/GenBank/DDBJ whole genome shotgun (WGS) entry which is preliminary data.</text>
</comment>
<gene>
    <name evidence="2" type="ORF">AB1Y20_019053</name>
</gene>
<feature type="compositionally biased region" description="Polar residues" evidence="1">
    <location>
        <begin position="398"/>
        <end position="409"/>
    </location>
</feature>
<dbReference type="Proteomes" id="UP001515480">
    <property type="component" value="Unassembled WGS sequence"/>
</dbReference>
<proteinExistence type="predicted"/>
<reference evidence="2 3" key="1">
    <citation type="journal article" date="2024" name="Science">
        <title>Giant polyketide synthase enzymes in the biosynthesis of giant marine polyether toxins.</title>
        <authorList>
            <person name="Fallon T.R."/>
            <person name="Shende V.V."/>
            <person name="Wierzbicki I.H."/>
            <person name="Pendleton A.L."/>
            <person name="Watervoot N.F."/>
            <person name="Auber R.P."/>
            <person name="Gonzalez D.J."/>
            <person name="Wisecaver J.H."/>
            <person name="Moore B.S."/>
        </authorList>
    </citation>
    <scope>NUCLEOTIDE SEQUENCE [LARGE SCALE GENOMIC DNA]</scope>
    <source>
        <strain evidence="2 3">12B1</strain>
    </source>
</reference>
<feature type="compositionally biased region" description="Basic and acidic residues" evidence="1">
    <location>
        <begin position="293"/>
        <end position="302"/>
    </location>
</feature>
<feature type="compositionally biased region" description="Low complexity" evidence="1">
    <location>
        <begin position="519"/>
        <end position="538"/>
    </location>
</feature>